<reference evidence="2 3" key="1">
    <citation type="journal article" date="2016" name="Nat. Commun.">
        <title>Thousands of microbial genomes shed light on interconnected biogeochemical processes in an aquifer system.</title>
        <authorList>
            <person name="Anantharaman K."/>
            <person name="Brown C.T."/>
            <person name="Hug L.A."/>
            <person name="Sharon I."/>
            <person name="Castelle C.J."/>
            <person name="Probst A.J."/>
            <person name="Thomas B.C."/>
            <person name="Singh A."/>
            <person name="Wilkins M.J."/>
            <person name="Karaoz U."/>
            <person name="Brodie E.L."/>
            <person name="Williams K.H."/>
            <person name="Hubbard S.S."/>
            <person name="Banfield J.F."/>
        </authorList>
    </citation>
    <scope>NUCLEOTIDE SEQUENCE [LARGE SCALE GENOMIC DNA]</scope>
</reference>
<dbReference type="Pfam" id="PF06983">
    <property type="entry name" value="3-dmu-9_3-mt"/>
    <property type="match status" value="2"/>
</dbReference>
<dbReference type="Proteomes" id="UP000177026">
    <property type="component" value="Unassembled WGS sequence"/>
</dbReference>
<dbReference type="InterPro" id="IPR028973">
    <property type="entry name" value="PhnB-like"/>
</dbReference>
<dbReference type="CDD" id="cd06588">
    <property type="entry name" value="PhnB_like"/>
    <property type="match status" value="2"/>
</dbReference>
<accession>A0A1F7GK04</accession>
<dbReference type="SUPFAM" id="SSF54593">
    <property type="entry name" value="Glyoxalase/Bleomycin resistance protein/Dihydroxybiphenyl dioxygenase"/>
    <property type="match status" value="2"/>
</dbReference>
<feature type="domain" description="PhnB-like" evidence="1">
    <location>
        <begin position="4"/>
        <end position="124"/>
    </location>
</feature>
<name>A0A1F7GK04_9BACT</name>
<dbReference type="PANTHER" id="PTHR33990:SF4">
    <property type="entry name" value="PHNB-LIKE DOMAIN-CONTAINING PROTEIN"/>
    <property type="match status" value="1"/>
</dbReference>
<comment type="caution">
    <text evidence="2">The sequence shown here is derived from an EMBL/GenBank/DDBJ whole genome shotgun (WGS) entry which is preliminary data.</text>
</comment>
<proteinExistence type="predicted"/>
<dbReference type="Gene3D" id="3.10.180.10">
    <property type="entry name" value="2,3-Dihydroxybiphenyl 1,2-Dioxygenase, domain 1"/>
    <property type="match status" value="1"/>
</dbReference>
<feature type="domain" description="PhnB-like" evidence="1">
    <location>
        <begin position="134"/>
        <end position="253"/>
    </location>
</feature>
<dbReference type="Gene3D" id="3.30.720.100">
    <property type="match status" value="1"/>
</dbReference>
<dbReference type="EMBL" id="MFZI01000061">
    <property type="protein sequence ID" value="OGK18902.1"/>
    <property type="molecule type" value="Genomic_DNA"/>
</dbReference>
<protein>
    <recommendedName>
        <fullName evidence="1">PhnB-like domain-containing protein</fullName>
    </recommendedName>
</protein>
<gene>
    <name evidence="2" type="ORF">A2866_02530</name>
</gene>
<dbReference type="PANTHER" id="PTHR33990">
    <property type="entry name" value="PROTEIN YJDN-RELATED"/>
    <property type="match status" value="1"/>
</dbReference>
<dbReference type="InterPro" id="IPR029068">
    <property type="entry name" value="Glyas_Bleomycin-R_OHBP_Dase"/>
</dbReference>
<dbReference type="Gene3D" id="3.30.720.110">
    <property type="match status" value="1"/>
</dbReference>
<evidence type="ECO:0000313" key="2">
    <source>
        <dbReference type="EMBL" id="OGK18902.1"/>
    </source>
</evidence>
<evidence type="ECO:0000313" key="3">
    <source>
        <dbReference type="Proteomes" id="UP000177026"/>
    </source>
</evidence>
<organism evidence="2 3">
    <name type="scientific">Candidatus Roizmanbacteria bacterium RIFCSPHIGHO2_01_FULL_39_8</name>
    <dbReference type="NCBI Taxonomy" id="1802033"/>
    <lineage>
        <taxon>Bacteria</taxon>
        <taxon>Candidatus Roizmaniibacteriota</taxon>
    </lineage>
</organism>
<dbReference type="AlphaFoldDB" id="A0A1F7GK04"/>
<sequence length="294" mass="33985">MTHKITPHLWFDKEAKEAAELYTSLFENSKITNITTLHNTPSGDADIVSFTLSGQSFMAISAGPYFKFNPSISFHVKFKTKDDVDEMWKKLSKGGKVLMELGKYPFSEMYGWIQDKYGLSWQIIYTKEKFTHGIVPALMFTQDFTGKAREAIEYYTKVFPASKIDVITEYGKNEFNEKEDNVMYSQFSLANEEFIAMDSGFGHTFKFNEAVSLIVKCKDQKEIDYYWEKLSTVSESEQCGWLKDKYGISWQIVPTVMDEMMADKDPKRIARVTEAFLKMKKFDIAKLQEAYESA</sequence>
<evidence type="ECO:0000259" key="1">
    <source>
        <dbReference type="Pfam" id="PF06983"/>
    </source>
</evidence>